<sequence length="397" mass="42484">MADTLKIAIIGGGIGGLVTAAALRDSGHEICIYEQAKQFREIGAGVTLHPNATRLLDKLGFGDALRKIGSPTAGVRLMNAIGEPIETGAPSGGVPLSDAGQGYNVHRAEFLDILASALAPSSFRLGHRCADLMEGSDGITLTFENGTRTTSNLVIGADGIRSVVRQQLGFDTLATSEGVMAYRGMVPIEKLQWAKQARGLYLWMGAGSSFLCYPVSAGKMLNIVAFVPTDRDSAESWSALGDLFALAAQYRGWDERVGQTIAALTETYVWGIYDRAPLSHWNKGCATLMGDAAHPMVPHLGQGAGQAIEDAYTLGVLLKGATMDSLSDRLARYERLRHARTSHVQAVARQAGQFYRTDFNDPNERDATMASWMKEVRVILEHDADAAATSELARGGA</sequence>
<dbReference type="InterPro" id="IPR036188">
    <property type="entry name" value="FAD/NAD-bd_sf"/>
</dbReference>
<gene>
    <name evidence="7" type="ORF">GNZ12_39375</name>
</gene>
<dbReference type="InterPro" id="IPR002938">
    <property type="entry name" value="FAD-bd"/>
</dbReference>
<evidence type="ECO:0000313" key="8">
    <source>
        <dbReference type="Proteomes" id="UP000652198"/>
    </source>
</evidence>
<dbReference type="Pfam" id="PF01494">
    <property type="entry name" value="FAD_binding_3"/>
    <property type="match status" value="1"/>
</dbReference>
<dbReference type="RefSeq" id="WP_172317815.1">
    <property type="nucleotide sequence ID" value="NZ_WOEY01000159.1"/>
</dbReference>
<evidence type="ECO:0000256" key="3">
    <source>
        <dbReference type="ARBA" id="ARBA00022827"/>
    </source>
</evidence>
<name>A0ABX2C4K8_9BURK</name>
<organism evidence="7 8">
    <name type="scientific">Paraburkholderia solitsugae</name>
    <dbReference type="NCBI Taxonomy" id="2675748"/>
    <lineage>
        <taxon>Bacteria</taxon>
        <taxon>Pseudomonadati</taxon>
        <taxon>Pseudomonadota</taxon>
        <taxon>Betaproteobacteria</taxon>
        <taxon>Burkholderiales</taxon>
        <taxon>Burkholderiaceae</taxon>
        <taxon>Paraburkholderia</taxon>
    </lineage>
</organism>
<dbReference type="PRINTS" id="PR00420">
    <property type="entry name" value="RNGMNOXGNASE"/>
</dbReference>
<reference evidence="7 8" key="1">
    <citation type="submission" date="2019-11" db="EMBL/GenBank/DDBJ databases">
        <title>Metabolism of dissolved organic matter in forest soils.</title>
        <authorList>
            <person name="Cyle K.T."/>
            <person name="Wilhelm R.C."/>
            <person name="Martinez C.E."/>
        </authorList>
    </citation>
    <scope>NUCLEOTIDE SEQUENCE [LARGE SCALE GENOMIC DNA]</scope>
    <source>
        <strain evidence="7 8">1N</strain>
    </source>
</reference>
<evidence type="ECO:0000256" key="2">
    <source>
        <dbReference type="ARBA" id="ARBA00022630"/>
    </source>
</evidence>
<proteinExistence type="predicted"/>
<keyword evidence="8" id="KW-1185">Reference proteome</keyword>
<dbReference type="SUPFAM" id="SSF54373">
    <property type="entry name" value="FAD-linked reductases, C-terminal domain"/>
    <property type="match status" value="1"/>
</dbReference>
<evidence type="ECO:0000256" key="5">
    <source>
        <dbReference type="ARBA" id="ARBA00023033"/>
    </source>
</evidence>
<keyword evidence="3" id="KW-0274">FAD</keyword>
<evidence type="ECO:0000259" key="6">
    <source>
        <dbReference type="Pfam" id="PF01494"/>
    </source>
</evidence>
<dbReference type="PANTHER" id="PTHR13789:SF318">
    <property type="entry name" value="GERANYLGERANYL DIPHOSPHATE REDUCTASE"/>
    <property type="match status" value="1"/>
</dbReference>
<feature type="domain" description="FAD-binding" evidence="6">
    <location>
        <begin position="6"/>
        <end position="344"/>
    </location>
</feature>
<comment type="caution">
    <text evidence="7">The sequence shown here is derived from an EMBL/GenBank/DDBJ whole genome shotgun (WGS) entry which is preliminary data.</text>
</comment>
<dbReference type="EMBL" id="WOEY01000159">
    <property type="protein sequence ID" value="NPT47248.1"/>
    <property type="molecule type" value="Genomic_DNA"/>
</dbReference>
<evidence type="ECO:0000313" key="7">
    <source>
        <dbReference type="EMBL" id="NPT47248.1"/>
    </source>
</evidence>
<keyword evidence="5" id="KW-0503">Monooxygenase</keyword>
<dbReference type="InterPro" id="IPR050493">
    <property type="entry name" value="FAD-dep_Monooxygenase_BioMet"/>
</dbReference>
<dbReference type="Gene3D" id="3.50.50.60">
    <property type="entry name" value="FAD/NAD(P)-binding domain"/>
    <property type="match status" value="1"/>
</dbReference>
<dbReference type="SUPFAM" id="SSF51905">
    <property type="entry name" value="FAD/NAD(P)-binding domain"/>
    <property type="match status" value="1"/>
</dbReference>
<comment type="cofactor">
    <cofactor evidence="1">
        <name>FAD</name>
        <dbReference type="ChEBI" id="CHEBI:57692"/>
    </cofactor>
</comment>
<keyword evidence="2" id="KW-0285">Flavoprotein</keyword>
<dbReference type="PANTHER" id="PTHR13789">
    <property type="entry name" value="MONOOXYGENASE"/>
    <property type="match status" value="1"/>
</dbReference>
<evidence type="ECO:0000256" key="1">
    <source>
        <dbReference type="ARBA" id="ARBA00001974"/>
    </source>
</evidence>
<dbReference type="Proteomes" id="UP000652198">
    <property type="component" value="Unassembled WGS sequence"/>
</dbReference>
<accession>A0ABX2C4K8</accession>
<protein>
    <submittedName>
        <fullName evidence="7">NAD(P)-binding protein</fullName>
    </submittedName>
</protein>
<evidence type="ECO:0000256" key="4">
    <source>
        <dbReference type="ARBA" id="ARBA00023002"/>
    </source>
</evidence>
<keyword evidence="4" id="KW-0560">Oxidoreductase</keyword>